<sequence>MVYTDQLLSSSINLSSSSSASHLSGKVDNSSYLDKVTYNTESPKTDNNSTTLHKRYSILHRDSKDNLYTMGPLDGSSSSRRTLLEEEGYIDDEGSTSPNASTAYSHSKLYSTNTYPRLGNGLSLRIGIKQLCILLSFIITTSLVILYKPNLISDLKNNTSTSFILPSSWQTPSKLSSIIIPPEIESGLKDLIPSERELVLTQYEYKANVDNYFNPKPNWGHGPGREDYKFYTESELRKLAVCTATNTCRENQTSVIIIGHIFAHFHLYEGYMGGEGIWFSSMIETLTKWGYTILRARDDWVYMWYIYNQIPDMVKGIIAAPTGQYGTFEDQMKTSGRGNGIPAWKFFVYNYFPDHYSSVVGDAWNMHSELGFSHQQRNFTFINYVVEPARTPPYVPTSKRPNQVYILAKFLRYFYPGTQPAWEDRGIFLRAKTILEKEFEGFEFVIGCKDDRNEKTKLETPMELPTGIRNLGTMDKFEFERQLASSKVMLGIGWPTLSPSPHIALSLGIPFISPYGLWGHSKVEDPDTWSQSQHNTLKALNEPYVYHVLRNDEEQFIDAIRKALKNPIEPYRLPFMTREHHEQAVSDWLNTDWESKAEKILENRKKGIETENGNELKVFTM</sequence>
<name>A0AAX4K566_9TREE</name>
<gene>
    <name evidence="3" type="ORF">L201_006887</name>
</gene>
<organism evidence="3 4">
    <name type="scientific">Kwoniella dendrophila CBS 6074</name>
    <dbReference type="NCBI Taxonomy" id="1295534"/>
    <lineage>
        <taxon>Eukaryota</taxon>
        <taxon>Fungi</taxon>
        <taxon>Dikarya</taxon>
        <taxon>Basidiomycota</taxon>
        <taxon>Agaricomycotina</taxon>
        <taxon>Tremellomycetes</taxon>
        <taxon>Tremellales</taxon>
        <taxon>Cryptococcaceae</taxon>
        <taxon>Kwoniella</taxon>
    </lineage>
</organism>
<evidence type="ECO:0000313" key="3">
    <source>
        <dbReference type="EMBL" id="WWC91935.1"/>
    </source>
</evidence>
<dbReference type="EMBL" id="CP144106">
    <property type="protein sequence ID" value="WWC91935.1"/>
    <property type="molecule type" value="Genomic_DNA"/>
</dbReference>
<dbReference type="AlphaFoldDB" id="A0AAX4K566"/>
<evidence type="ECO:0000313" key="4">
    <source>
        <dbReference type="Proteomes" id="UP001355207"/>
    </source>
</evidence>
<evidence type="ECO:0000259" key="2">
    <source>
        <dbReference type="Pfam" id="PF15024"/>
    </source>
</evidence>
<dbReference type="GeneID" id="91097556"/>
<dbReference type="Proteomes" id="UP001355207">
    <property type="component" value="Chromosome 9"/>
</dbReference>
<reference evidence="3 4" key="1">
    <citation type="submission" date="2024-01" db="EMBL/GenBank/DDBJ databases">
        <title>Comparative genomics of Cryptococcus and Kwoniella reveals pathogenesis evolution and contrasting modes of karyotype evolution via chromosome fusion or intercentromeric recombination.</title>
        <authorList>
            <person name="Coelho M.A."/>
            <person name="David-Palma M."/>
            <person name="Shea T."/>
            <person name="Bowers K."/>
            <person name="McGinley-Smith S."/>
            <person name="Mohammad A.W."/>
            <person name="Gnirke A."/>
            <person name="Yurkov A.M."/>
            <person name="Nowrousian M."/>
            <person name="Sun S."/>
            <person name="Cuomo C.A."/>
            <person name="Heitman J."/>
        </authorList>
    </citation>
    <scope>NUCLEOTIDE SEQUENCE [LARGE SCALE GENOMIC DNA]</scope>
    <source>
        <strain evidence="3 4">CBS 6074</strain>
    </source>
</reference>
<protein>
    <recommendedName>
        <fullName evidence="2">Glycosyltransferase family 18 catalytic domain-containing protein</fullName>
    </recommendedName>
</protein>
<proteinExistence type="predicted"/>
<feature type="region of interest" description="Disordered" evidence="1">
    <location>
        <begin position="1"/>
        <end position="26"/>
    </location>
</feature>
<feature type="compositionally biased region" description="Low complexity" evidence="1">
    <location>
        <begin position="7"/>
        <end position="24"/>
    </location>
</feature>
<accession>A0AAX4K566</accession>
<dbReference type="RefSeq" id="XP_066078697.1">
    <property type="nucleotide sequence ID" value="XM_066222600.1"/>
</dbReference>
<dbReference type="InterPro" id="IPR026116">
    <property type="entry name" value="GT18_cat"/>
</dbReference>
<keyword evidence="4" id="KW-1185">Reference proteome</keyword>
<feature type="domain" description="Glycosyltransferase family 18 catalytic" evidence="2">
    <location>
        <begin position="373"/>
        <end position="575"/>
    </location>
</feature>
<evidence type="ECO:0000256" key="1">
    <source>
        <dbReference type="SAM" id="MobiDB-lite"/>
    </source>
</evidence>
<dbReference type="Pfam" id="PF15024">
    <property type="entry name" value="Glyco_transf_18"/>
    <property type="match status" value="1"/>
</dbReference>
<dbReference type="GO" id="GO:0030144">
    <property type="term" value="F:alpha-1,6-mannosylglycoprotein 6-beta-N-acetylglucosaminyltransferase activity"/>
    <property type="evidence" value="ECO:0007669"/>
    <property type="project" value="InterPro"/>
</dbReference>